<organism evidence="1 2">
    <name type="scientific">Bionectria ochroleuca</name>
    <name type="common">Gliocladium roseum</name>
    <dbReference type="NCBI Taxonomy" id="29856"/>
    <lineage>
        <taxon>Eukaryota</taxon>
        <taxon>Fungi</taxon>
        <taxon>Dikarya</taxon>
        <taxon>Ascomycota</taxon>
        <taxon>Pezizomycotina</taxon>
        <taxon>Sordariomycetes</taxon>
        <taxon>Hypocreomycetidae</taxon>
        <taxon>Hypocreales</taxon>
        <taxon>Bionectriaceae</taxon>
        <taxon>Clonostachys</taxon>
    </lineage>
</organism>
<sequence>MQALYGSHSEAASCPLYVARFHGYTAIIAWHCKQPAAAWPKEGLRMGFELSQRGAKSSKKKQASSIPSRAFWLKREPSAAIAYQDQVRKMHKRGRLGSVRVRGPFRVWGIMGQSAELASR</sequence>
<name>A0A8H7NJE6_BIOOC</name>
<accession>A0A8H7NJE6</accession>
<proteinExistence type="predicted"/>
<comment type="caution">
    <text evidence="1">The sequence shown here is derived from an EMBL/GenBank/DDBJ whole genome shotgun (WGS) entry which is preliminary data.</text>
</comment>
<reference evidence="1" key="1">
    <citation type="submission" date="2020-10" db="EMBL/GenBank/DDBJ databases">
        <title>High-Quality Genome Resource of Clonostachys rosea strain S41 by Oxford Nanopore Long-Read Sequencing.</title>
        <authorList>
            <person name="Wang H."/>
        </authorList>
    </citation>
    <scope>NUCLEOTIDE SEQUENCE</scope>
    <source>
        <strain evidence="1">S41</strain>
    </source>
</reference>
<evidence type="ECO:0000313" key="1">
    <source>
        <dbReference type="EMBL" id="KAF9757130.1"/>
    </source>
</evidence>
<gene>
    <name evidence="1" type="ORF">IM811_008074</name>
</gene>
<dbReference type="Proteomes" id="UP000616885">
    <property type="component" value="Unassembled WGS sequence"/>
</dbReference>
<dbReference type="AlphaFoldDB" id="A0A8H7NJE6"/>
<protein>
    <submittedName>
        <fullName evidence="1">Uncharacterized protein</fullName>
    </submittedName>
</protein>
<dbReference type="EMBL" id="JADCTT010000002">
    <property type="protein sequence ID" value="KAF9757130.1"/>
    <property type="molecule type" value="Genomic_DNA"/>
</dbReference>
<evidence type="ECO:0000313" key="2">
    <source>
        <dbReference type="Proteomes" id="UP000616885"/>
    </source>
</evidence>